<sequence>MKAEIVNVDFINCFSQGEFVVTTISDFFEKERQYNVQPYTPHRLTFFAIVFFTGGKGTHSIDFTDFEYEGASLFFICKGQLHAFEKNSDAQGYVIYFTEDFINKNVKGLSDKIYYKMFNYALNSPQLVITTEDNARKDAISLFEIMYHEYSRPDDICQEEIIRGLLGVLLHFVERIQTKSNVFLTNHQGHALFLKLQKMIDEKIFESRTSHFYCEELNVSYRKLNSVCKEFTGMTVRQFIDQRLVLEIKRLLVHCDFSIKEICYKTGFDEPTNMTKFFKCHTGSSPKEFRLSIDKRVN</sequence>
<keyword evidence="1" id="KW-0805">Transcription regulation</keyword>
<dbReference type="PROSITE" id="PS01124">
    <property type="entry name" value="HTH_ARAC_FAMILY_2"/>
    <property type="match status" value="1"/>
</dbReference>
<evidence type="ECO:0000256" key="1">
    <source>
        <dbReference type="ARBA" id="ARBA00023015"/>
    </source>
</evidence>
<dbReference type="GO" id="GO:0003700">
    <property type="term" value="F:DNA-binding transcription factor activity"/>
    <property type="evidence" value="ECO:0007669"/>
    <property type="project" value="InterPro"/>
</dbReference>
<dbReference type="Pfam" id="PF02311">
    <property type="entry name" value="AraC_binding"/>
    <property type="match status" value="1"/>
</dbReference>
<dbReference type="PANTHER" id="PTHR43280:SF32">
    <property type="entry name" value="TRANSCRIPTIONAL REGULATORY PROTEIN"/>
    <property type="match status" value="1"/>
</dbReference>
<evidence type="ECO:0000313" key="6">
    <source>
        <dbReference type="Proteomes" id="UP000282060"/>
    </source>
</evidence>
<evidence type="ECO:0000259" key="4">
    <source>
        <dbReference type="PROSITE" id="PS01124"/>
    </source>
</evidence>
<evidence type="ECO:0000256" key="2">
    <source>
        <dbReference type="ARBA" id="ARBA00023125"/>
    </source>
</evidence>
<protein>
    <submittedName>
        <fullName evidence="5">AraC family transcriptional regulator</fullName>
    </submittedName>
</protein>
<reference evidence="5 6" key="1">
    <citation type="submission" date="2018-12" db="EMBL/GenBank/DDBJ databases">
        <authorList>
            <person name="Yu L."/>
        </authorList>
    </citation>
    <scope>NUCLEOTIDE SEQUENCE [LARGE SCALE GENOMIC DNA]</scope>
    <source>
        <strain evidence="5 6">HAW-EB5</strain>
    </source>
</reference>
<dbReference type="RefSeq" id="WP_126505193.1">
    <property type="nucleotide sequence ID" value="NZ_RXNV01000002.1"/>
</dbReference>
<keyword evidence="2" id="KW-0238">DNA-binding</keyword>
<dbReference type="AlphaFoldDB" id="A0A3S0K1J4"/>
<dbReference type="InterPro" id="IPR009057">
    <property type="entry name" value="Homeodomain-like_sf"/>
</dbReference>
<dbReference type="InterPro" id="IPR003313">
    <property type="entry name" value="AraC-bd"/>
</dbReference>
<name>A0A3S0K1J4_9GAMM</name>
<proteinExistence type="predicted"/>
<dbReference type="Proteomes" id="UP000282060">
    <property type="component" value="Unassembled WGS sequence"/>
</dbReference>
<dbReference type="GO" id="GO:0043565">
    <property type="term" value="F:sequence-specific DNA binding"/>
    <property type="evidence" value="ECO:0007669"/>
    <property type="project" value="InterPro"/>
</dbReference>
<keyword evidence="6" id="KW-1185">Reference proteome</keyword>
<feature type="domain" description="HTH araC/xylS-type" evidence="4">
    <location>
        <begin position="194"/>
        <end position="292"/>
    </location>
</feature>
<dbReference type="InterPro" id="IPR018060">
    <property type="entry name" value="HTH_AraC"/>
</dbReference>
<dbReference type="OrthoDB" id="6146868at2"/>
<dbReference type="Pfam" id="PF12833">
    <property type="entry name" value="HTH_18"/>
    <property type="match status" value="1"/>
</dbReference>
<keyword evidence="3" id="KW-0804">Transcription</keyword>
<dbReference type="InterPro" id="IPR037923">
    <property type="entry name" value="HTH-like"/>
</dbReference>
<gene>
    <name evidence="5" type="ORF">EKG39_08000</name>
</gene>
<dbReference type="SUPFAM" id="SSF51215">
    <property type="entry name" value="Regulatory protein AraC"/>
    <property type="match status" value="1"/>
</dbReference>
<dbReference type="Gene3D" id="1.10.10.60">
    <property type="entry name" value="Homeodomain-like"/>
    <property type="match status" value="1"/>
</dbReference>
<dbReference type="SUPFAM" id="SSF46689">
    <property type="entry name" value="Homeodomain-like"/>
    <property type="match status" value="1"/>
</dbReference>
<comment type="caution">
    <text evidence="5">The sequence shown here is derived from an EMBL/GenBank/DDBJ whole genome shotgun (WGS) entry which is preliminary data.</text>
</comment>
<dbReference type="PANTHER" id="PTHR43280">
    <property type="entry name" value="ARAC-FAMILY TRANSCRIPTIONAL REGULATOR"/>
    <property type="match status" value="1"/>
</dbReference>
<evidence type="ECO:0000256" key="3">
    <source>
        <dbReference type="ARBA" id="ARBA00023163"/>
    </source>
</evidence>
<organism evidence="5 6">
    <name type="scientific">Shewanella atlantica</name>
    <dbReference type="NCBI Taxonomy" id="271099"/>
    <lineage>
        <taxon>Bacteria</taxon>
        <taxon>Pseudomonadati</taxon>
        <taxon>Pseudomonadota</taxon>
        <taxon>Gammaproteobacteria</taxon>
        <taxon>Alteromonadales</taxon>
        <taxon>Shewanellaceae</taxon>
        <taxon>Shewanella</taxon>
    </lineage>
</organism>
<evidence type="ECO:0000313" key="5">
    <source>
        <dbReference type="EMBL" id="RTR33643.1"/>
    </source>
</evidence>
<dbReference type="EMBL" id="RXNV01000002">
    <property type="protein sequence ID" value="RTR33643.1"/>
    <property type="molecule type" value="Genomic_DNA"/>
</dbReference>
<dbReference type="SMART" id="SM00342">
    <property type="entry name" value="HTH_ARAC"/>
    <property type="match status" value="1"/>
</dbReference>
<accession>A0A3S0K1J4</accession>